<dbReference type="InterPro" id="IPR050301">
    <property type="entry name" value="NTE"/>
</dbReference>
<dbReference type="InterPro" id="IPR045943">
    <property type="entry name" value="DUF6363"/>
</dbReference>
<dbReference type="Proteomes" id="UP000276568">
    <property type="component" value="Unassembled WGS sequence"/>
</dbReference>
<accession>A0A3N0I237</accession>
<proteinExistence type="predicted"/>
<dbReference type="PANTHER" id="PTHR14226">
    <property type="entry name" value="NEUROPATHY TARGET ESTERASE/SWISS CHEESE D.MELANOGASTER"/>
    <property type="match status" value="1"/>
</dbReference>
<dbReference type="Pfam" id="PF19890">
    <property type="entry name" value="DUF6363"/>
    <property type="match status" value="1"/>
</dbReference>
<protein>
    <submittedName>
        <fullName evidence="6">Patatin family protein</fullName>
    </submittedName>
</protein>
<dbReference type="PANTHER" id="PTHR14226:SF25">
    <property type="entry name" value="PHOSPHOESTERASE"/>
    <property type="match status" value="1"/>
</dbReference>
<dbReference type="Pfam" id="PF01734">
    <property type="entry name" value="Patatin"/>
    <property type="match status" value="1"/>
</dbReference>
<evidence type="ECO:0000313" key="6">
    <source>
        <dbReference type="EMBL" id="RNM31065.1"/>
    </source>
</evidence>
<evidence type="ECO:0000256" key="2">
    <source>
        <dbReference type="ARBA" id="ARBA00022963"/>
    </source>
</evidence>
<feature type="short sequence motif" description="DGA/G" evidence="4">
    <location>
        <begin position="175"/>
        <end position="177"/>
    </location>
</feature>
<dbReference type="Gene3D" id="3.40.1090.10">
    <property type="entry name" value="Cytosolic phospholipase A2 catalytic domain"/>
    <property type="match status" value="2"/>
</dbReference>
<comment type="caution">
    <text evidence="6">The sequence shown here is derived from an EMBL/GenBank/DDBJ whole genome shotgun (WGS) entry which is preliminary data.</text>
</comment>
<feature type="domain" description="PNPLA" evidence="5">
    <location>
        <begin position="24"/>
        <end position="188"/>
    </location>
</feature>
<evidence type="ECO:0000256" key="4">
    <source>
        <dbReference type="PROSITE-ProRule" id="PRU01161"/>
    </source>
</evidence>
<feature type="active site" description="Proton acceptor" evidence="4">
    <location>
        <position position="175"/>
    </location>
</feature>
<dbReference type="GO" id="GO:0016787">
    <property type="term" value="F:hydrolase activity"/>
    <property type="evidence" value="ECO:0007669"/>
    <property type="project" value="UniProtKB-UniRule"/>
</dbReference>
<dbReference type="InterPro" id="IPR002641">
    <property type="entry name" value="PNPLA_dom"/>
</dbReference>
<dbReference type="OrthoDB" id="9802424at2"/>
<feature type="short sequence motif" description="GXSXG" evidence="4">
    <location>
        <begin position="55"/>
        <end position="59"/>
    </location>
</feature>
<evidence type="ECO:0000259" key="5">
    <source>
        <dbReference type="PROSITE" id="PS51635"/>
    </source>
</evidence>
<dbReference type="CDD" id="cd07208">
    <property type="entry name" value="Pat_hypo_Ecoli_yjju_like"/>
    <property type="match status" value="1"/>
</dbReference>
<evidence type="ECO:0000256" key="3">
    <source>
        <dbReference type="ARBA" id="ARBA00023098"/>
    </source>
</evidence>
<dbReference type="InterPro" id="IPR016035">
    <property type="entry name" value="Acyl_Trfase/lysoPLipase"/>
</dbReference>
<feature type="active site" description="Nucleophile" evidence="4">
    <location>
        <position position="57"/>
    </location>
</feature>
<evidence type="ECO:0000256" key="1">
    <source>
        <dbReference type="ARBA" id="ARBA00022801"/>
    </source>
</evidence>
<dbReference type="GO" id="GO:0016042">
    <property type="term" value="P:lipid catabolic process"/>
    <property type="evidence" value="ECO:0007669"/>
    <property type="project" value="UniProtKB-UniRule"/>
</dbReference>
<dbReference type="SUPFAM" id="SSF52151">
    <property type="entry name" value="FabD/lysophospholipase-like"/>
    <property type="match status" value="1"/>
</dbReference>
<name>A0A3N0I237_9FIRM</name>
<sequence length="300" mass="34154">MKKFFGIDDLPTGHASDALTHGCIVLEGGAFRVLYSEGVLDALMQADINMDCTIGVSSGAMNGVSYTMGQIGRSALLNLKYRHDPEYVGFHTQNTGIIGFDFVFKGRFAQEYPWDYDTFYKKERRFVVVCTDVETGQATYFEKSRCDDILKAVEASASMPYVSKPVEVQGGLYLDGGCSVKIPVQWAIDQGYEKIIVVRTRPRSYRKNSRSMALVNRLFYKDYPLFQKQLDTSNRRYNEECDRIDQLTDRGRIFTIYPSEPITISRLETDMDKLGQLYYLGYEDAKGQLAKLKTYLEATK</sequence>
<organism evidence="6 7">
    <name type="scientific">Absicoccus porci</name>
    <dbReference type="NCBI Taxonomy" id="2486576"/>
    <lineage>
        <taxon>Bacteria</taxon>
        <taxon>Bacillati</taxon>
        <taxon>Bacillota</taxon>
        <taxon>Erysipelotrichia</taxon>
        <taxon>Erysipelotrichales</taxon>
        <taxon>Erysipelotrichaceae</taxon>
        <taxon>Absicoccus</taxon>
    </lineage>
</organism>
<comment type="caution">
    <text evidence="4">Lacks conserved residue(s) required for the propagation of feature annotation.</text>
</comment>
<dbReference type="InterPro" id="IPR037483">
    <property type="entry name" value="YjjU-like"/>
</dbReference>
<dbReference type="AlphaFoldDB" id="A0A3N0I237"/>
<gene>
    <name evidence="6" type="ORF">EDX97_00380</name>
</gene>
<dbReference type="EMBL" id="RJQC01000001">
    <property type="protein sequence ID" value="RNM31065.1"/>
    <property type="molecule type" value="Genomic_DNA"/>
</dbReference>
<dbReference type="RefSeq" id="WP_128519246.1">
    <property type="nucleotide sequence ID" value="NZ_RJQC01000001.1"/>
</dbReference>
<keyword evidence="1 4" id="KW-0378">Hydrolase</keyword>
<evidence type="ECO:0000313" key="7">
    <source>
        <dbReference type="Proteomes" id="UP000276568"/>
    </source>
</evidence>
<keyword evidence="2 4" id="KW-0442">Lipid degradation</keyword>
<keyword evidence="7" id="KW-1185">Reference proteome</keyword>
<dbReference type="PROSITE" id="PS51635">
    <property type="entry name" value="PNPLA"/>
    <property type="match status" value="1"/>
</dbReference>
<reference evidence="6 7" key="1">
    <citation type="submission" date="2018-11" db="EMBL/GenBank/DDBJ databases">
        <title>Clostridium sp. nov., a member of the family Erysipelotrichaceae isolated from pig faeces.</title>
        <authorList>
            <person name="Chang Y.-H."/>
        </authorList>
    </citation>
    <scope>NUCLEOTIDE SEQUENCE [LARGE SCALE GENOMIC DNA]</scope>
    <source>
        <strain evidence="6 7">YH-panp20</strain>
    </source>
</reference>
<keyword evidence="3 4" id="KW-0443">Lipid metabolism</keyword>